<accession>A0ABV6LUF7</accession>
<reference evidence="3 4" key="1">
    <citation type="submission" date="2024-09" db="EMBL/GenBank/DDBJ databases">
        <authorList>
            <person name="Sun Q."/>
            <person name="Mori K."/>
        </authorList>
    </citation>
    <scope>NUCLEOTIDE SEQUENCE [LARGE SCALE GENOMIC DNA]</scope>
    <source>
        <strain evidence="3 4">NCAIM B.02529</strain>
    </source>
</reference>
<proteinExistence type="predicted"/>
<dbReference type="InterPro" id="IPR025646">
    <property type="entry name" value="DUF4350"/>
</dbReference>
<evidence type="ECO:0000256" key="1">
    <source>
        <dbReference type="SAM" id="Phobius"/>
    </source>
</evidence>
<name>A0ABV6LUF7_9BACI</name>
<evidence type="ECO:0000259" key="2">
    <source>
        <dbReference type="Pfam" id="PF14258"/>
    </source>
</evidence>
<feature type="transmembrane region" description="Helical" evidence="1">
    <location>
        <begin position="238"/>
        <end position="256"/>
    </location>
</feature>
<feature type="domain" description="DUF4350" evidence="2">
    <location>
        <begin position="40"/>
        <end position="207"/>
    </location>
</feature>
<gene>
    <name evidence="3" type="ORF">ACFFGV_20925</name>
</gene>
<evidence type="ECO:0000313" key="3">
    <source>
        <dbReference type="EMBL" id="MFC0526043.1"/>
    </source>
</evidence>
<keyword evidence="1" id="KW-1133">Transmembrane helix</keyword>
<organism evidence="3 4">
    <name type="scientific">Pontibacillus salicampi</name>
    <dbReference type="NCBI Taxonomy" id="1449801"/>
    <lineage>
        <taxon>Bacteria</taxon>
        <taxon>Bacillati</taxon>
        <taxon>Bacillota</taxon>
        <taxon>Bacilli</taxon>
        <taxon>Bacillales</taxon>
        <taxon>Bacillaceae</taxon>
        <taxon>Pontibacillus</taxon>
    </lineage>
</organism>
<comment type="caution">
    <text evidence="3">The sequence shown here is derived from an EMBL/GenBank/DDBJ whole genome shotgun (WGS) entry which is preliminary data.</text>
</comment>
<keyword evidence="4" id="KW-1185">Reference proteome</keyword>
<sequence>MKATNKRTIWVWLSIAVVLFLGLGLIVSGSQPKEYTNYLSKSPSPTGIKAFYTYMKEEKQDVKRWYGTPDKLKDDTGNQTLFMTGPYFRFDQEEGKQYTEWMEQGNTIVLLKQDPVGYFDVKIEGGAPVENPVVEVSQEGNSYKGYIPHGIRLQTKEEDTPLWTDERGTIALERPIGEGKLIVAVTPDWVTNELVLEEEHVELLTYLVNQANSDTILFDEYVHGQDNMPGYISVFPKGLLVFVLQLGLLTVLFVWMKGKRFGSVYLPRSAQVRYGDERLRALAAWYMRSELYADSLSIQEQYVRHVVHERYGVPVQWSWEDIVERISPRLQEGQVEQWKKWQKELEYVRHATTWSKKDYLYWSKKLDDIQKGVQEG</sequence>
<keyword evidence="1" id="KW-0812">Transmembrane</keyword>
<protein>
    <submittedName>
        <fullName evidence="3">DUF4350 domain-containing protein</fullName>
    </submittedName>
</protein>
<keyword evidence="1" id="KW-0472">Membrane</keyword>
<evidence type="ECO:0000313" key="4">
    <source>
        <dbReference type="Proteomes" id="UP001589836"/>
    </source>
</evidence>
<dbReference type="RefSeq" id="WP_377351896.1">
    <property type="nucleotide sequence ID" value="NZ_JBHLTP010000024.1"/>
</dbReference>
<dbReference type="Pfam" id="PF14258">
    <property type="entry name" value="DUF4350"/>
    <property type="match status" value="1"/>
</dbReference>
<dbReference type="Proteomes" id="UP001589836">
    <property type="component" value="Unassembled WGS sequence"/>
</dbReference>
<dbReference type="EMBL" id="JBHLTP010000024">
    <property type="protein sequence ID" value="MFC0526043.1"/>
    <property type="molecule type" value="Genomic_DNA"/>
</dbReference>